<dbReference type="EMBL" id="UYRT01111232">
    <property type="protein sequence ID" value="VDN45612.1"/>
    <property type="molecule type" value="Genomic_DNA"/>
</dbReference>
<accession>A0A183EZT7</accession>
<reference evidence="2 3" key="2">
    <citation type="submission" date="2018-11" db="EMBL/GenBank/DDBJ databases">
        <authorList>
            <consortium name="Pathogen Informatics"/>
        </authorList>
    </citation>
    <scope>NUCLEOTIDE SEQUENCE [LARGE SCALE GENOMIC DNA]</scope>
</reference>
<evidence type="ECO:0000313" key="2">
    <source>
        <dbReference type="EMBL" id="VDN45612.1"/>
    </source>
</evidence>
<gene>
    <name evidence="2" type="ORF">GPUH_LOCUS26478</name>
</gene>
<dbReference type="WBParaSite" id="GPUH_0002650801-mRNA-1">
    <property type="protein sequence ID" value="GPUH_0002650801-mRNA-1"/>
    <property type="gene ID" value="GPUH_0002650801"/>
</dbReference>
<name>A0A183EZT7_9BILA</name>
<keyword evidence="3" id="KW-1185">Reference proteome</keyword>
<keyword evidence="1" id="KW-0472">Membrane</keyword>
<evidence type="ECO:0000313" key="4">
    <source>
        <dbReference type="WBParaSite" id="GPUH_0002650801-mRNA-1"/>
    </source>
</evidence>
<evidence type="ECO:0000313" key="3">
    <source>
        <dbReference type="Proteomes" id="UP000271098"/>
    </source>
</evidence>
<dbReference type="AlphaFoldDB" id="A0A183EZT7"/>
<keyword evidence="1" id="KW-0812">Transmembrane</keyword>
<dbReference type="Proteomes" id="UP000271098">
    <property type="component" value="Unassembled WGS sequence"/>
</dbReference>
<feature type="transmembrane region" description="Helical" evidence="1">
    <location>
        <begin position="57"/>
        <end position="76"/>
    </location>
</feature>
<reference evidence="4" key="1">
    <citation type="submission" date="2016-06" db="UniProtKB">
        <authorList>
            <consortium name="WormBaseParasite"/>
        </authorList>
    </citation>
    <scope>IDENTIFICATION</scope>
</reference>
<organism evidence="4">
    <name type="scientific">Gongylonema pulchrum</name>
    <dbReference type="NCBI Taxonomy" id="637853"/>
    <lineage>
        <taxon>Eukaryota</taxon>
        <taxon>Metazoa</taxon>
        <taxon>Ecdysozoa</taxon>
        <taxon>Nematoda</taxon>
        <taxon>Chromadorea</taxon>
        <taxon>Rhabditida</taxon>
        <taxon>Spirurina</taxon>
        <taxon>Spiruromorpha</taxon>
        <taxon>Spiruroidea</taxon>
        <taxon>Gongylonematidae</taxon>
        <taxon>Gongylonema</taxon>
    </lineage>
</organism>
<proteinExistence type="predicted"/>
<protein>
    <submittedName>
        <fullName evidence="4">Serine/threonine protein kinase</fullName>
    </submittedName>
</protein>
<sequence length="100" mass="10956">YEKEIHATAVTADKATWVGTRKRRYSKDFTGAERFTVADASVACSNMALSPSTRIGWSLKVFLFIAVLAALTAWLTSSVEVPWRTSLGPHLDYVNGPPPV</sequence>
<evidence type="ECO:0000256" key="1">
    <source>
        <dbReference type="SAM" id="Phobius"/>
    </source>
</evidence>
<dbReference type="OrthoDB" id="5805552at2759"/>
<keyword evidence="1" id="KW-1133">Transmembrane helix</keyword>